<dbReference type="Gene3D" id="3.40.50.2300">
    <property type="match status" value="1"/>
</dbReference>
<dbReference type="Gene3D" id="6.10.250.690">
    <property type="match status" value="1"/>
</dbReference>
<evidence type="ECO:0000256" key="1">
    <source>
        <dbReference type="ARBA" id="ARBA00004496"/>
    </source>
</evidence>
<dbReference type="Proteomes" id="UP000185639">
    <property type="component" value="Unassembled WGS sequence"/>
</dbReference>
<evidence type="ECO:0000256" key="13">
    <source>
        <dbReference type="PROSITE-ProRule" id="PRU00169"/>
    </source>
</evidence>
<evidence type="ECO:0000256" key="14">
    <source>
        <dbReference type="PROSITE-ProRule" id="PRU01091"/>
    </source>
</evidence>
<dbReference type="GO" id="GO:0000156">
    <property type="term" value="F:phosphorelay response regulator activity"/>
    <property type="evidence" value="ECO:0007669"/>
    <property type="project" value="InterPro"/>
</dbReference>
<sequence>MNAGFILVADDEPAICEMICTGLELAGYKTRKAANGQIALQMIINEQPDLVVLDWMMPMMSGPELTARLKREERTKDIPVILLTARAEEDDKIKGLECGADDYITKPFSPRELNARIKAVLRRSQTTSSEALTVLDMTCHPEEQQCRIKGELVSLGPKEYKLLEFFMRHPNRVFSREQLLDKVWGGNVYIDERTVDVHIRRLRKAISIDNHERLIQTVRGSGYRFSPEQ</sequence>
<organism evidence="17 18">
    <name type="scientific">Thalassolituus maritimus</name>
    <dbReference type="NCBI Taxonomy" id="484498"/>
    <lineage>
        <taxon>Bacteria</taxon>
        <taxon>Pseudomonadati</taxon>
        <taxon>Pseudomonadota</taxon>
        <taxon>Gammaproteobacteria</taxon>
        <taxon>Oceanospirillales</taxon>
        <taxon>Oceanospirillaceae</taxon>
        <taxon>Thalassolituus</taxon>
    </lineage>
</organism>
<evidence type="ECO:0000313" key="17">
    <source>
        <dbReference type="EMBL" id="SIS48954.1"/>
    </source>
</evidence>
<dbReference type="GO" id="GO:0006817">
    <property type="term" value="P:phosphate ion transport"/>
    <property type="evidence" value="ECO:0007669"/>
    <property type="project" value="UniProtKB-KW"/>
</dbReference>
<dbReference type="Gene3D" id="1.10.10.10">
    <property type="entry name" value="Winged helix-like DNA-binding domain superfamily/Winged helix DNA-binding domain"/>
    <property type="match status" value="1"/>
</dbReference>
<dbReference type="EMBL" id="FTOH01000002">
    <property type="protein sequence ID" value="SIS48954.1"/>
    <property type="molecule type" value="Genomic_DNA"/>
</dbReference>
<keyword evidence="3" id="KW-0813">Transport</keyword>
<accession>A0A1N7JI66</accession>
<evidence type="ECO:0000256" key="4">
    <source>
        <dbReference type="ARBA" id="ARBA00022490"/>
    </source>
</evidence>
<protein>
    <recommendedName>
        <fullName evidence="2">Phosphate regulon transcriptional regulatory protein PhoB</fullName>
    </recommendedName>
</protein>
<dbReference type="GO" id="GO:0005829">
    <property type="term" value="C:cytosol"/>
    <property type="evidence" value="ECO:0007669"/>
    <property type="project" value="TreeGrafter"/>
</dbReference>
<dbReference type="CDD" id="cd00383">
    <property type="entry name" value="trans_reg_C"/>
    <property type="match status" value="1"/>
</dbReference>
<gene>
    <name evidence="17" type="ORF">SAMN05421686_10221</name>
</gene>
<keyword evidence="10" id="KW-0010">Activator</keyword>
<dbReference type="InterPro" id="IPR011879">
    <property type="entry name" value="Sig_transdc_resp-reg_PhoB"/>
</dbReference>
<dbReference type="PROSITE" id="PS50110">
    <property type="entry name" value="RESPONSE_REGULATORY"/>
    <property type="match status" value="1"/>
</dbReference>
<evidence type="ECO:0000256" key="3">
    <source>
        <dbReference type="ARBA" id="ARBA00022448"/>
    </source>
</evidence>
<evidence type="ECO:0000259" key="16">
    <source>
        <dbReference type="PROSITE" id="PS51755"/>
    </source>
</evidence>
<dbReference type="FunFam" id="3.40.50.2300:FF:000001">
    <property type="entry name" value="DNA-binding response regulator PhoB"/>
    <property type="match status" value="1"/>
</dbReference>
<dbReference type="InterPro" id="IPR011006">
    <property type="entry name" value="CheY-like_superfamily"/>
</dbReference>
<dbReference type="FunFam" id="1.10.10.10:FF:000011">
    <property type="entry name" value="Phosphate regulon transcriptional regulator PhoB"/>
    <property type="match status" value="1"/>
</dbReference>
<dbReference type="GO" id="GO:0000976">
    <property type="term" value="F:transcription cis-regulatory region binding"/>
    <property type="evidence" value="ECO:0007669"/>
    <property type="project" value="TreeGrafter"/>
</dbReference>
<dbReference type="PANTHER" id="PTHR48111">
    <property type="entry name" value="REGULATOR OF RPOS"/>
    <property type="match status" value="1"/>
</dbReference>
<dbReference type="Pfam" id="PF00072">
    <property type="entry name" value="Response_reg"/>
    <property type="match status" value="1"/>
</dbReference>
<dbReference type="SUPFAM" id="SSF46894">
    <property type="entry name" value="C-terminal effector domain of the bipartite response regulators"/>
    <property type="match status" value="1"/>
</dbReference>
<evidence type="ECO:0000259" key="15">
    <source>
        <dbReference type="PROSITE" id="PS50110"/>
    </source>
</evidence>
<evidence type="ECO:0000256" key="7">
    <source>
        <dbReference type="ARBA" id="ARBA00023012"/>
    </source>
</evidence>
<proteinExistence type="predicted"/>
<dbReference type="SMART" id="SM00448">
    <property type="entry name" value="REC"/>
    <property type="match status" value="1"/>
</dbReference>
<evidence type="ECO:0000256" key="10">
    <source>
        <dbReference type="ARBA" id="ARBA00023159"/>
    </source>
</evidence>
<feature type="modified residue" description="4-aspartylphosphate" evidence="13">
    <location>
        <position position="54"/>
    </location>
</feature>
<dbReference type="STRING" id="484498.SAMN05421686_10221"/>
<evidence type="ECO:0000313" key="18">
    <source>
        <dbReference type="Proteomes" id="UP000185639"/>
    </source>
</evidence>
<keyword evidence="4" id="KW-0963">Cytoplasm</keyword>
<dbReference type="InterPro" id="IPR001789">
    <property type="entry name" value="Sig_transdc_resp-reg_receiver"/>
</dbReference>
<keyword evidence="5 13" id="KW-0597">Phosphoprotein</keyword>
<comment type="function">
    <text evidence="12">This protein is a positive regulator for the phosphate regulon. Transcription of this operon is positively regulated by PhoB and PhoR when phosphate is limited.</text>
</comment>
<keyword evidence="11" id="KW-0804">Transcription</keyword>
<dbReference type="InterPro" id="IPR039420">
    <property type="entry name" value="WalR-like"/>
</dbReference>
<feature type="DNA-binding region" description="OmpR/PhoB-type" evidence="14">
    <location>
        <begin position="129"/>
        <end position="227"/>
    </location>
</feature>
<evidence type="ECO:0000256" key="11">
    <source>
        <dbReference type="ARBA" id="ARBA00023163"/>
    </source>
</evidence>
<evidence type="ECO:0000256" key="8">
    <source>
        <dbReference type="ARBA" id="ARBA00023015"/>
    </source>
</evidence>
<comment type="subcellular location">
    <subcellularLocation>
        <location evidence="1">Cytoplasm</location>
    </subcellularLocation>
</comment>
<dbReference type="AlphaFoldDB" id="A0A1N7JI66"/>
<dbReference type="InterPro" id="IPR001867">
    <property type="entry name" value="OmpR/PhoB-type_DNA-bd"/>
</dbReference>
<evidence type="ECO:0000256" key="5">
    <source>
        <dbReference type="ARBA" id="ARBA00022553"/>
    </source>
</evidence>
<dbReference type="InterPro" id="IPR036388">
    <property type="entry name" value="WH-like_DNA-bd_sf"/>
</dbReference>
<keyword evidence="18" id="KW-1185">Reference proteome</keyword>
<evidence type="ECO:0000256" key="2">
    <source>
        <dbReference type="ARBA" id="ARBA00013332"/>
    </source>
</evidence>
<keyword evidence="8" id="KW-0805">Transcription regulation</keyword>
<dbReference type="SMART" id="SM00862">
    <property type="entry name" value="Trans_reg_C"/>
    <property type="match status" value="1"/>
</dbReference>
<keyword evidence="9 14" id="KW-0238">DNA-binding</keyword>
<name>A0A1N7JI66_9GAMM</name>
<dbReference type="NCBIfam" id="TIGR02154">
    <property type="entry name" value="PhoB"/>
    <property type="match status" value="1"/>
</dbReference>
<evidence type="ECO:0000256" key="12">
    <source>
        <dbReference type="ARBA" id="ARBA00024735"/>
    </source>
</evidence>
<reference evidence="18" key="1">
    <citation type="submission" date="2017-01" db="EMBL/GenBank/DDBJ databases">
        <authorList>
            <person name="Varghese N."/>
            <person name="Submissions S."/>
        </authorList>
    </citation>
    <scope>NUCLEOTIDE SEQUENCE [LARGE SCALE GENOMIC DNA]</scope>
    <source>
        <strain evidence="18">DSM 24913</strain>
    </source>
</reference>
<dbReference type="OrthoDB" id="9802426at2"/>
<dbReference type="GO" id="GO:0032993">
    <property type="term" value="C:protein-DNA complex"/>
    <property type="evidence" value="ECO:0007669"/>
    <property type="project" value="TreeGrafter"/>
</dbReference>
<dbReference type="InterPro" id="IPR016032">
    <property type="entry name" value="Sig_transdc_resp-reg_C-effctor"/>
</dbReference>
<dbReference type="RefSeq" id="WP_076514207.1">
    <property type="nucleotide sequence ID" value="NZ_FTOH01000002.1"/>
</dbReference>
<dbReference type="GO" id="GO:0006355">
    <property type="term" value="P:regulation of DNA-templated transcription"/>
    <property type="evidence" value="ECO:0007669"/>
    <property type="project" value="InterPro"/>
</dbReference>
<dbReference type="PROSITE" id="PS51755">
    <property type="entry name" value="OMPR_PHOB"/>
    <property type="match status" value="1"/>
</dbReference>
<feature type="domain" description="OmpR/PhoB-type" evidence="16">
    <location>
        <begin position="129"/>
        <end position="227"/>
    </location>
</feature>
<dbReference type="CDD" id="cd17618">
    <property type="entry name" value="REC_OmpR_PhoB"/>
    <property type="match status" value="1"/>
</dbReference>
<dbReference type="Pfam" id="PF00486">
    <property type="entry name" value="Trans_reg_C"/>
    <property type="match status" value="1"/>
</dbReference>
<evidence type="ECO:0000256" key="6">
    <source>
        <dbReference type="ARBA" id="ARBA00022592"/>
    </source>
</evidence>
<dbReference type="PANTHER" id="PTHR48111:SF40">
    <property type="entry name" value="PHOSPHATE REGULON TRANSCRIPTIONAL REGULATORY PROTEIN PHOB"/>
    <property type="match status" value="1"/>
</dbReference>
<dbReference type="SUPFAM" id="SSF52172">
    <property type="entry name" value="CheY-like"/>
    <property type="match status" value="1"/>
</dbReference>
<keyword evidence="7" id="KW-0902">Two-component regulatory system</keyword>
<feature type="domain" description="Response regulatory" evidence="15">
    <location>
        <begin position="5"/>
        <end position="121"/>
    </location>
</feature>
<evidence type="ECO:0000256" key="9">
    <source>
        <dbReference type="ARBA" id="ARBA00023125"/>
    </source>
</evidence>
<keyword evidence="6" id="KW-0592">Phosphate transport</keyword>